<protein>
    <submittedName>
        <fullName evidence="2">Uncharacterized protein</fullName>
    </submittedName>
</protein>
<proteinExistence type="predicted"/>
<dbReference type="Gene3D" id="3.40.50.1820">
    <property type="entry name" value="alpha/beta hydrolase"/>
    <property type="match status" value="1"/>
</dbReference>
<organism evidence="2">
    <name type="scientific">Streptomyces sp. MMG1662</name>
    <dbReference type="NCBI Taxonomy" id="1415548"/>
    <lineage>
        <taxon>Bacteria</taxon>
        <taxon>Bacillati</taxon>
        <taxon>Actinomycetota</taxon>
        <taxon>Actinomycetes</taxon>
        <taxon>Kitasatosporales</taxon>
        <taxon>Streptomycetaceae</taxon>
        <taxon>Streptomyces</taxon>
    </lineage>
</organism>
<reference evidence="2" key="1">
    <citation type="journal article" date="2013" name="Proc. Natl. Acad. Sci. U.S.A.">
        <title>Diversity and abundance of phosphonate biosynthetic genes in nature.</title>
        <authorList>
            <person name="Yu X."/>
            <person name="Doroghazi J.R."/>
            <person name="Janga S.C."/>
            <person name="Zhang J.K."/>
            <person name="Circello B."/>
            <person name="Griffin B.M."/>
            <person name="Labeda D.P."/>
            <person name="Metcalf W.W."/>
        </authorList>
    </citation>
    <scope>NUCLEOTIDE SEQUENCE</scope>
    <source>
        <strain evidence="2">MMG1662</strain>
    </source>
</reference>
<sequence>MLLTALSGASEGNGEGGPSAAWQPYIDGRVRERTVDCHHFEMLDAGLPEVGWVLAAVLQGSGNPAREGTT</sequence>
<evidence type="ECO:0000256" key="1">
    <source>
        <dbReference type="SAM" id="MobiDB-lite"/>
    </source>
</evidence>
<dbReference type="AlphaFoldDB" id="U5YR90"/>
<evidence type="ECO:0000313" key="2">
    <source>
        <dbReference type="EMBL" id="AGZ94017.1"/>
    </source>
</evidence>
<dbReference type="InterPro" id="IPR029058">
    <property type="entry name" value="AB_hydrolase_fold"/>
</dbReference>
<feature type="region of interest" description="Disordered" evidence="1">
    <location>
        <begin position="1"/>
        <end position="21"/>
    </location>
</feature>
<dbReference type="EMBL" id="KF386868">
    <property type="protein sequence ID" value="AGZ94017.1"/>
    <property type="molecule type" value="Genomic_DNA"/>
</dbReference>
<name>U5YR90_9ACTN</name>
<accession>U5YR90</accession>